<feature type="active site" evidence="6">
    <location>
        <position position="344"/>
    </location>
</feature>
<comment type="similarity">
    <text evidence="1">Belongs to the CFA/CMAS family.</text>
</comment>
<dbReference type="Gene3D" id="3.40.50.150">
    <property type="entry name" value="Vaccinia Virus protein VP39"/>
    <property type="match status" value="1"/>
</dbReference>
<dbReference type="InterPro" id="IPR003333">
    <property type="entry name" value="CMAS"/>
</dbReference>
<dbReference type="GO" id="GO:0008825">
    <property type="term" value="F:cyclopropane-fatty-acyl-phospholipid synthase activity"/>
    <property type="evidence" value="ECO:0007669"/>
    <property type="project" value="UniProtKB-EC"/>
</dbReference>
<dbReference type="SUPFAM" id="SSF53335">
    <property type="entry name" value="S-adenosyl-L-methionine-dependent methyltransferases"/>
    <property type="match status" value="1"/>
</dbReference>
<dbReference type="GO" id="GO:0032259">
    <property type="term" value="P:methylation"/>
    <property type="evidence" value="ECO:0007669"/>
    <property type="project" value="UniProtKB-KW"/>
</dbReference>
<evidence type="ECO:0000256" key="6">
    <source>
        <dbReference type="PIRSR" id="PIRSR003085-1"/>
    </source>
</evidence>
<keyword evidence="3 7" id="KW-0808">Transferase</keyword>
<organism evidence="7 8">
    <name type="scientific">Chitinophaga barathri</name>
    <dbReference type="NCBI Taxonomy" id="1647451"/>
    <lineage>
        <taxon>Bacteria</taxon>
        <taxon>Pseudomonadati</taxon>
        <taxon>Bacteroidota</taxon>
        <taxon>Chitinophagia</taxon>
        <taxon>Chitinophagales</taxon>
        <taxon>Chitinophagaceae</taxon>
        <taxon>Chitinophaga</taxon>
    </lineage>
</organism>
<proteinExistence type="inferred from homology"/>
<gene>
    <name evidence="7" type="ORF">EG028_02755</name>
</gene>
<keyword evidence="5" id="KW-0443">Lipid metabolism</keyword>
<dbReference type="CDD" id="cd02440">
    <property type="entry name" value="AdoMet_MTases"/>
    <property type="match status" value="1"/>
</dbReference>
<dbReference type="InterPro" id="IPR029063">
    <property type="entry name" value="SAM-dependent_MTases_sf"/>
</dbReference>
<keyword evidence="4" id="KW-0949">S-adenosyl-L-methionine</keyword>
<dbReference type="EMBL" id="RMBX01000001">
    <property type="protein sequence ID" value="RPD43234.1"/>
    <property type="molecule type" value="Genomic_DNA"/>
</dbReference>
<keyword evidence="8" id="KW-1185">Reference proteome</keyword>
<dbReference type="GO" id="GO:0008610">
    <property type="term" value="P:lipid biosynthetic process"/>
    <property type="evidence" value="ECO:0007669"/>
    <property type="project" value="InterPro"/>
</dbReference>
<evidence type="ECO:0000313" key="7">
    <source>
        <dbReference type="EMBL" id="RPD43234.1"/>
    </source>
</evidence>
<dbReference type="Pfam" id="PF02353">
    <property type="entry name" value="CMAS"/>
    <property type="match status" value="1"/>
</dbReference>
<evidence type="ECO:0000256" key="4">
    <source>
        <dbReference type="ARBA" id="ARBA00022691"/>
    </source>
</evidence>
<evidence type="ECO:0000256" key="5">
    <source>
        <dbReference type="ARBA" id="ARBA00023098"/>
    </source>
</evidence>
<dbReference type="AlphaFoldDB" id="A0A3N4MGX8"/>
<dbReference type="PANTHER" id="PTHR43667">
    <property type="entry name" value="CYCLOPROPANE-FATTY-ACYL-PHOSPHOLIPID SYNTHASE"/>
    <property type="match status" value="1"/>
</dbReference>
<comment type="caution">
    <text evidence="7">The sequence shown here is derived from an EMBL/GenBank/DDBJ whole genome shotgun (WGS) entry which is preliminary data.</text>
</comment>
<dbReference type="InterPro" id="IPR050723">
    <property type="entry name" value="CFA/CMAS"/>
</dbReference>
<dbReference type="EC" id="2.1.1.79" evidence="7"/>
<protein>
    <submittedName>
        <fullName evidence="7">Cyclopropane fatty acyl phospholipid synthase</fullName>
        <ecNumber evidence="7">2.1.1.79</ecNumber>
    </submittedName>
</protein>
<evidence type="ECO:0000256" key="2">
    <source>
        <dbReference type="ARBA" id="ARBA00022603"/>
    </source>
</evidence>
<name>A0A3N4MGX8_9BACT</name>
<dbReference type="OrthoDB" id="9782855at2"/>
<dbReference type="PANTHER" id="PTHR43667:SF1">
    <property type="entry name" value="CYCLOPROPANE-FATTY-ACYL-PHOSPHOLIPID SYNTHASE"/>
    <property type="match status" value="1"/>
</dbReference>
<keyword evidence="2 7" id="KW-0489">Methyltransferase</keyword>
<evidence type="ECO:0000256" key="3">
    <source>
        <dbReference type="ARBA" id="ARBA00022679"/>
    </source>
</evidence>
<reference evidence="8" key="1">
    <citation type="submission" date="2018-11" db="EMBL/GenBank/DDBJ databases">
        <title>Chitinophaga lutea sp.nov., isolate from arsenic contaminated soil.</title>
        <authorList>
            <person name="Zong Y."/>
        </authorList>
    </citation>
    <scope>NUCLEOTIDE SEQUENCE [LARGE SCALE GENOMIC DNA]</scope>
    <source>
        <strain evidence="8">YLT18</strain>
    </source>
</reference>
<dbReference type="Proteomes" id="UP000279089">
    <property type="component" value="Unassembled WGS sequence"/>
</dbReference>
<sequence length="373" mass="43017">MGKDMFKSILTRLLSSAGVTVNGTEPWDITVHHEDFYRKTLTEGSLGLGEAYMSQWWDCPEPDEFVTRILRNNLAQQLKPSLKLKMDVLLSRLFNRQQPAAAYRNGSRHYDIGNDLFVLMLDKRMTYTCGFWNNARTLNEAQENKLDLTCRKLKLRPGMHVLDIGCGWGSFGKFATENYGVKVTGITISKEQAELGRKICKGLPVDIRIMDYRSLRERFDAVVSIGMFEHVGYKNYSTYMKTVHSCLKEDGLFLLHTIGANRTSTLTDPWINKYIFPNSLIPSIRQIGEAIDGLFVMEHWENFSVDYDKTLMAWYDNISSNWDRLKGKYDPVFFRMWKYYLLSCAGAFRSRSNQLWQVVLSKSGVPGGYQFAR</sequence>
<dbReference type="PIRSF" id="PIRSF003085">
    <property type="entry name" value="CMAS"/>
    <property type="match status" value="1"/>
</dbReference>
<dbReference type="NCBIfam" id="NF008686">
    <property type="entry name" value="PRK11705.1"/>
    <property type="match status" value="1"/>
</dbReference>
<evidence type="ECO:0000313" key="8">
    <source>
        <dbReference type="Proteomes" id="UP000279089"/>
    </source>
</evidence>
<evidence type="ECO:0000256" key="1">
    <source>
        <dbReference type="ARBA" id="ARBA00010815"/>
    </source>
</evidence>
<accession>A0A3N4MGX8</accession>